<proteinExistence type="predicted"/>
<evidence type="ECO:0000313" key="2">
    <source>
        <dbReference type="EMBL" id="KAK7504779.1"/>
    </source>
</evidence>
<keyword evidence="3" id="KW-1185">Reference proteome</keyword>
<reference evidence="2 3" key="1">
    <citation type="journal article" date="2023" name="Sci. Data">
        <title>Genome assembly of the Korean intertidal mud-creeper Batillaria attramentaria.</title>
        <authorList>
            <person name="Patra A.K."/>
            <person name="Ho P.T."/>
            <person name="Jun S."/>
            <person name="Lee S.J."/>
            <person name="Kim Y."/>
            <person name="Won Y.J."/>
        </authorList>
    </citation>
    <scope>NUCLEOTIDE SEQUENCE [LARGE SCALE GENOMIC DNA]</scope>
    <source>
        <strain evidence="2">Wonlab-2016</strain>
    </source>
</reference>
<feature type="compositionally biased region" description="Polar residues" evidence="1">
    <location>
        <begin position="10"/>
        <end position="25"/>
    </location>
</feature>
<evidence type="ECO:0000256" key="1">
    <source>
        <dbReference type="SAM" id="MobiDB-lite"/>
    </source>
</evidence>
<feature type="compositionally biased region" description="Basic and acidic residues" evidence="1">
    <location>
        <begin position="26"/>
        <end position="39"/>
    </location>
</feature>
<accession>A0ABD0LZ99</accession>
<protein>
    <submittedName>
        <fullName evidence="2">Uncharacterized protein</fullName>
    </submittedName>
</protein>
<organism evidence="2 3">
    <name type="scientific">Batillaria attramentaria</name>
    <dbReference type="NCBI Taxonomy" id="370345"/>
    <lineage>
        <taxon>Eukaryota</taxon>
        <taxon>Metazoa</taxon>
        <taxon>Spiralia</taxon>
        <taxon>Lophotrochozoa</taxon>
        <taxon>Mollusca</taxon>
        <taxon>Gastropoda</taxon>
        <taxon>Caenogastropoda</taxon>
        <taxon>Sorbeoconcha</taxon>
        <taxon>Cerithioidea</taxon>
        <taxon>Batillariidae</taxon>
        <taxon>Batillaria</taxon>
    </lineage>
</organism>
<dbReference type="EMBL" id="JACVVK020000013">
    <property type="protein sequence ID" value="KAK7504779.1"/>
    <property type="molecule type" value="Genomic_DNA"/>
</dbReference>
<name>A0ABD0LZ99_9CAEN</name>
<dbReference type="AlphaFoldDB" id="A0ABD0LZ99"/>
<sequence length="108" mass="12825">MRMEYALEMHQNTQSNPVPNIQTTRTDLREQPSTNKDEDSYPMQWLSSQCRRCKLRWSRHSSLQQAVYLQEKVCCMDQKRDYSVSKSELLGRGWRRRPADQKMAPGMV</sequence>
<comment type="caution">
    <text evidence="2">The sequence shown here is derived from an EMBL/GenBank/DDBJ whole genome shotgun (WGS) entry which is preliminary data.</text>
</comment>
<gene>
    <name evidence="2" type="ORF">BaRGS_00003807</name>
</gene>
<dbReference type="Proteomes" id="UP001519460">
    <property type="component" value="Unassembled WGS sequence"/>
</dbReference>
<evidence type="ECO:0000313" key="3">
    <source>
        <dbReference type="Proteomes" id="UP001519460"/>
    </source>
</evidence>
<feature type="region of interest" description="Disordered" evidence="1">
    <location>
        <begin position="1"/>
        <end position="41"/>
    </location>
</feature>